<name>A0AA47IC51_9XANT</name>
<dbReference type="RefSeq" id="WP_210762606.1">
    <property type="nucleotide sequence ID" value="NZ_CP107241.1"/>
</dbReference>
<evidence type="ECO:0000313" key="2">
    <source>
        <dbReference type="Proteomes" id="UP001164737"/>
    </source>
</evidence>
<proteinExistence type="predicted"/>
<gene>
    <name evidence="1" type="ORF">OEG85_00315</name>
</gene>
<reference evidence="1" key="1">
    <citation type="submission" date="2022-10" db="EMBL/GenBank/DDBJ databases">
        <title>Complete genome sequence resource for Xanthomonas hortorum isolated from Greek Oregano.</title>
        <authorList>
            <person name="Gonzalez-Tobon J."/>
            <person name="Helmann T.C."/>
            <person name="Daughtrey M."/>
            <person name="Stodghill P.V."/>
            <person name="Filiatrault M.J."/>
        </authorList>
    </citation>
    <scope>NUCLEOTIDE SEQUENCE</scope>
    <source>
        <strain evidence="1">Oregano 108</strain>
    </source>
</reference>
<organism evidence="1 2">
    <name type="scientific">Xanthomonas hortorum</name>
    <dbReference type="NCBI Taxonomy" id="56454"/>
    <lineage>
        <taxon>Bacteria</taxon>
        <taxon>Pseudomonadati</taxon>
        <taxon>Pseudomonadota</taxon>
        <taxon>Gammaproteobacteria</taxon>
        <taxon>Lysobacterales</taxon>
        <taxon>Lysobacteraceae</taxon>
        <taxon>Xanthomonas</taxon>
    </lineage>
</organism>
<protein>
    <submittedName>
        <fullName evidence="1">Uncharacterized protein</fullName>
    </submittedName>
</protein>
<dbReference type="EMBL" id="CP107241">
    <property type="protein sequence ID" value="WAH64489.1"/>
    <property type="molecule type" value="Genomic_DNA"/>
</dbReference>
<dbReference type="AlphaFoldDB" id="A0AA47IC51"/>
<dbReference type="Proteomes" id="UP001164737">
    <property type="component" value="Chromosome"/>
</dbReference>
<sequence>MNAIIMPGQSVIFMKIGIHAREPLETIIERKLKEIEDEGMAFWGYGGSTCHPTSMVQPFAATQAEKGKPIYLVMEKMQSNHFAEPVRSEEYSVDGKTWQPVPAGIHVLGSRYALAIKDLRQADLTLPLARAHVAQGPSQGRPGNIYVSGRVDKACLELDDNVNVPAAPDEKITPIGLVAELCNPYAVFLRNR</sequence>
<accession>A0AA47IC51</accession>
<evidence type="ECO:0000313" key="1">
    <source>
        <dbReference type="EMBL" id="WAH64489.1"/>
    </source>
</evidence>